<protein>
    <submittedName>
        <fullName evidence="2">Crp/Fnr family transcriptional regulator</fullName>
    </submittedName>
    <submittedName>
        <fullName evidence="3">cAMP-binding domain of CRP or a regulatory subunit of cAMP-dependent protein kinases</fullName>
    </submittedName>
</protein>
<proteinExistence type="predicted"/>
<dbReference type="RefSeq" id="WP_053973939.1">
    <property type="nucleotide sequence ID" value="NZ_FNUE01000001.1"/>
</dbReference>
<keyword evidence="5" id="KW-1185">Reference proteome</keyword>
<organism evidence="2 4">
    <name type="scientific">Polaribacter dokdonensis DSW-5</name>
    <dbReference type="NCBI Taxonomy" id="1300348"/>
    <lineage>
        <taxon>Bacteria</taxon>
        <taxon>Pseudomonadati</taxon>
        <taxon>Bacteroidota</taxon>
        <taxon>Flavobacteriia</taxon>
        <taxon>Flavobacteriales</taxon>
        <taxon>Flavobacteriaceae</taxon>
    </lineage>
</organism>
<dbReference type="AlphaFoldDB" id="A0A0M9CFU6"/>
<gene>
    <name evidence="2" type="ORF">I602_1351</name>
    <name evidence="3" type="ORF">SAMN05444353_0419</name>
</gene>
<accession>A0A0M9CFU6</accession>
<dbReference type="InterPro" id="IPR014710">
    <property type="entry name" value="RmlC-like_jellyroll"/>
</dbReference>
<evidence type="ECO:0000313" key="4">
    <source>
        <dbReference type="Proteomes" id="UP000037716"/>
    </source>
</evidence>
<dbReference type="Proteomes" id="UP000037716">
    <property type="component" value="Unassembled WGS sequence"/>
</dbReference>
<evidence type="ECO:0000313" key="5">
    <source>
        <dbReference type="Proteomes" id="UP000183071"/>
    </source>
</evidence>
<dbReference type="Gene3D" id="2.60.120.10">
    <property type="entry name" value="Jelly Rolls"/>
    <property type="match status" value="1"/>
</dbReference>
<name>A0A0M9CFU6_9FLAO</name>
<evidence type="ECO:0000313" key="2">
    <source>
        <dbReference type="EMBL" id="KOY51791.1"/>
    </source>
</evidence>
<dbReference type="InterPro" id="IPR000595">
    <property type="entry name" value="cNMP-bd_dom"/>
</dbReference>
<evidence type="ECO:0000259" key="1">
    <source>
        <dbReference type="Pfam" id="PF00027"/>
    </source>
</evidence>
<dbReference type="InterPro" id="IPR018490">
    <property type="entry name" value="cNMP-bd_dom_sf"/>
</dbReference>
<comment type="caution">
    <text evidence="2">The sequence shown here is derived from an EMBL/GenBank/DDBJ whole genome shotgun (WGS) entry which is preliminary data.</text>
</comment>
<reference evidence="2 4" key="1">
    <citation type="submission" date="2015-07" db="EMBL/GenBank/DDBJ databases">
        <title>Genome of Polaribacter dokdonenesis DSW-5, isolated from seawater off Dokdo in Korea.</title>
        <authorList>
            <person name="Yoon K."/>
            <person name="Song J.Y."/>
            <person name="Kim J.F."/>
        </authorList>
    </citation>
    <scope>NUCLEOTIDE SEQUENCE [LARGE SCALE GENOMIC DNA]</scope>
    <source>
        <strain evidence="2 4">DSW-5</strain>
    </source>
</reference>
<dbReference type="STRING" id="1300348.I602_1351"/>
<dbReference type="OrthoDB" id="1092431at2"/>
<evidence type="ECO:0000313" key="3">
    <source>
        <dbReference type="EMBL" id="SEE03043.1"/>
    </source>
</evidence>
<sequence length="194" mass="23074">MKIEDYTVLEIFKNVSFTKHELSIIKDRFEKITLKKGEILLDSKNTCKNQYFVYSGCLRSFFVNDDGKDFTTQFAIKDWWISDYISFFKNEKTVMSIECLQDAVVYRLSKEDFEFLCLNVPKIETFIRNKLQNAFASFQKRILEYLSLSAKDRYYNFINSYPEINSYIKNYHVASYLGITTESLSRIRKMNIKS</sequence>
<dbReference type="EMBL" id="FNUE01000001">
    <property type="protein sequence ID" value="SEE03043.1"/>
    <property type="molecule type" value="Genomic_DNA"/>
</dbReference>
<feature type="domain" description="Cyclic nucleotide-binding" evidence="1">
    <location>
        <begin position="33"/>
        <end position="117"/>
    </location>
</feature>
<dbReference type="SUPFAM" id="SSF51206">
    <property type="entry name" value="cAMP-binding domain-like"/>
    <property type="match status" value="1"/>
</dbReference>
<dbReference type="PATRIC" id="fig|1300348.6.peg.1350"/>
<dbReference type="EMBL" id="LGBR01000001">
    <property type="protein sequence ID" value="KOY51791.1"/>
    <property type="molecule type" value="Genomic_DNA"/>
</dbReference>
<dbReference type="Proteomes" id="UP000183071">
    <property type="component" value="Unassembled WGS sequence"/>
</dbReference>
<dbReference type="Pfam" id="PF00027">
    <property type="entry name" value="cNMP_binding"/>
    <property type="match status" value="1"/>
</dbReference>
<dbReference type="CDD" id="cd00038">
    <property type="entry name" value="CAP_ED"/>
    <property type="match status" value="1"/>
</dbReference>
<reference evidence="3 5" key="2">
    <citation type="submission" date="2016-10" db="EMBL/GenBank/DDBJ databases">
        <authorList>
            <person name="Varghese N."/>
            <person name="Submissions S."/>
        </authorList>
    </citation>
    <scope>NUCLEOTIDE SEQUENCE [LARGE SCALE GENOMIC DNA]</scope>
    <source>
        <strain evidence="3 5">DSW-5</strain>
    </source>
</reference>